<name>A0A4U5PH12_STECR</name>
<gene>
    <name evidence="2" type="ORF">L596_010012</name>
</gene>
<keyword evidence="3" id="KW-1185">Reference proteome</keyword>
<organism evidence="2 3">
    <name type="scientific">Steinernema carpocapsae</name>
    <name type="common">Entomopathogenic nematode</name>
    <dbReference type="NCBI Taxonomy" id="34508"/>
    <lineage>
        <taxon>Eukaryota</taxon>
        <taxon>Metazoa</taxon>
        <taxon>Ecdysozoa</taxon>
        <taxon>Nematoda</taxon>
        <taxon>Chromadorea</taxon>
        <taxon>Rhabditida</taxon>
        <taxon>Tylenchina</taxon>
        <taxon>Panagrolaimomorpha</taxon>
        <taxon>Strongyloidoidea</taxon>
        <taxon>Steinernematidae</taxon>
        <taxon>Steinernema</taxon>
    </lineage>
</organism>
<proteinExistence type="predicted"/>
<protein>
    <submittedName>
        <fullName evidence="2">Uncharacterized protein</fullName>
    </submittedName>
</protein>
<evidence type="ECO:0000313" key="2">
    <source>
        <dbReference type="EMBL" id="TKR95907.1"/>
    </source>
</evidence>
<comment type="caution">
    <text evidence="2">The sequence shown here is derived from an EMBL/GenBank/DDBJ whole genome shotgun (WGS) entry which is preliminary data.</text>
</comment>
<sequence length="121" mass="13415">MRESLRTSSERYFAYLSISLKSMQNPPTSKIAKNARNVSTAADLVSLLCSRSAEISFISPPPARSPPRQMEGEDSGGSSRGRSEANIWIFASSRQIRSRCLFRIPCESPPRSEDAETLFLS</sequence>
<dbReference type="AlphaFoldDB" id="A0A4U5PH12"/>
<evidence type="ECO:0000256" key="1">
    <source>
        <dbReference type="SAM" id="MobiDB-lite"/>
    </source>
</evidence>
<dbReference type="Proteomes" id="UP000298663">
    <property type="component" value="Unassembled WGS sequence"/>
</dbReference>
<feature type="region of interest" description="Disordered" evidence="1">
    <location>
        <begin position="57"/>
        <end position="84"/>
    </location>
</feature>
<reference evidence="2 3" key="2">
    <citation type="journal article" date="2019" name="G3 (Bethesda)">
        <title>Hybrid Assembly of the Genome of the Entomopathogenic Nematode Steinernema carpocapsae Identifies the X-Chromosome.</title>
        <authorList>
            <person name="Serra L."/>
            <person name="Macchietto M."/>
            <person name="Macias-Munoz A."/>
            <person name="McGill C.J."/>
            <person name="Rodriguez I.M."/>
            <person name="Rodriguez B."/>
            <person name="Murad R."/>
            <person name="Mortazavi A."/>
        </authorList>
    </citation>
    <scope>NUCLEOTIDE SEQUENCE [LARGE SCALE GENOMIC DNA]</scope>
    <source>
        <strain evidence="2 3">ALL</strain>
    </source>
</reference>
<dbReference type="EMBL" id="AZBU02000002">
    <property type="protein sequence ID" value="TKR95907.1"/>
    <property type="molecule type" value="Genomic_DNA"/>
</dbReference>
<accession>A0A4U5PH12</accession>
<evidence type="ECO:0000313" key="3">
    <source>
        <dbReference type="Proteomes" id="UP000298663"/>
    </source>
</evidence>
<reference evidence="2 3" key="1">
    <citation type="journal article" date="2015" name="Genome Biol.">
        <title>Comparative genomics of Steinernema reveals deeply conserved gene regulatory networks.</title>
        <authorList>
            <person name="Dillman A.R."/>
            <person name="Macchietto M."/>
            <person name="Porter C.F."/>
            <person name="Rogers A."/>
            <person name="Williams B."/>
            <person name="Antoshechkin I."/>
            <person name="Lee M.M."/>
            <person name="Goodwin Z."/>
            <person name="Lu X."/>
            <person name="Lewis E.E."/>
            <person name="Goodrich-Blair H."/>
            <person name="Stock S.P."/>
            <person name="Adams B.J."/>
            <person name="Sternberg P.W."/>
            <person name="Mortazavi A."/>
        </authorList>
    </citation>
    <scope>NUCLEOTIDE SEQUENCE [LARGE SCALE GENOMIC DNA]</scope>
    <source>
        <strain evidence="2 3">ALL</strain>
    </source>
</reference>